<dbReference type="EMBL" id="JACVVK020000044">
    <property type="protein sequence ID" value="KAK7499443.1"/>
    <property type="molecule type" value="Genomic_DNA"/>
</dbReference>
<name>A0ABD0LK03_9CAEN</name>
<organism evidence="1 2">
    <name type="scientific">Batillaria attramentaria</name>
    <dbReference type="NCBI Taxonomy" id="370345"/>
    <lineage>
        <taxon>Eukaryota</taxon>
        <taxon>Metazoa</taxon>
        <taxon>Spiralia</taxon>
        <taxon>Lophotrochozoa</taxon>
        <taxon>Mollusca</taxon>
        <taxon>Gastropoda</taxon>
        <taxon>Caenogastropoda</taxon>
        <taxon>Sorbeoconcha</taxon>
        <taxon>Cerithioidea</taxon>
        <taxon>Batillariidae</taxon>
        <taxon>Batillaria</taxon>
    </lineage>
</organism>
<sequence length="118" mass="13346">NALIFRKDKPLYSIAPVTKRTLKTEKLGARRTSFCISLEIDSYAVGTIETLPRGVVQMRKPISTSNVTFSRQRLLQNNSTWNFGVSLGDILYMGESENGWIENKVSGKADVSWHIYYA</sequence>
<dbReference type="Proteomes" id="UP001519460">
    <property type="component" value="Unassembled WGS sequence"/>
</dbReference>
<proteinExistence type="predicted"/>
<comment type="caution">
    <text evidence="1">The sequence shown here is derived from an EMBL/GenBank/DDBJ whole genome shotgun (WGS) entry which is preliminary data.</text>
</comment>
<feature type="non-terminal residue" evidence="1">
    <location>
        <position position="1"/>
    </location>
</feature>
<gene>
    <name evidence="1" type="ORF">BaRGS_00009418</name>
</gene>
<dbReference type="AlphaFoldDB" id="A0ABD0LK03"/>
<accession>A0ABD0LK03</accession>
<evidence type="ECO:0000313" key="2">
    <source>
        <dbReference type="Proteomes" id="UP001519460"/>
    </source>
</evidence>
<protein>
    <submittedName>
        <fullName evidence="1">Uncharacterized protein</fullName>
    </submittedName>
</protein>
<reference evidence="1 2" key="1">
    <citation type="journal article" date="2023" name="Sci. Data">
        <title>Genome assembly of the Korean intertidal mud-creeper Batillaria attramentaria.</title>
        <authorList>
            <person name="Patra A.K."/>
            <person name="Ho P.T."/>
            <person name="Jun S."/>
            <person name="Lee S.J."/>
            <person name="Kim Y."/>
            <person name="Won Y.J."/>
        </authorList>
    </citation>
    <scope>NUCLEOTIDE SEQUENCE [LARGE SCALE GENOMIC DNA]</scope>
    <source>
        <strain evidence="1">Wonlab-2016</strain>
    </source>
</reference>
<keyword evidence="2" id="KW-1185">Reference proteome</keyword>
<evidence type="ECO:0000313" key="1">
    <source>
        <dbReference type="EMBL" id="KAK7499443.1"/>
    </source>
</evidence>